<comment type="caution">
    <text evidence="2">The sequence shown here is derived from an EMBL/GenBank/DDBJ whole genome shotgun (WGS) entry which is preliminary data.</text>
</comment>
<protein>
    <submittedName>
        <fullName evidence="2">DnaJ homolog subfamily C member 4</fullName>
    </submittedName>
</protein>
<sequence>MECSWSSVVGDELHCEGITMFGQVIARNNGKICPCLLYTVRCMSKTHYQLLGVEQKASQEEIKAAYRELSKKLHPDLNPQDPKTHDKFIRLKEAYTTISTPAKKKTYDKYLAGVQRVIKMKIKENDSENVNQGGGMRS</sequence>
<dbReference type="PANTHER" id="PTHR44825">
    <property type="match status" value="1"/>
</dbReference>
<dbReference type="PROSITE" id="PS50076">
    <property type="entry name" value="DNAJ_2"/>
    <property type="match status" value="1"/>
</dbReference>
<accession>A0A8B6DSR4</accession>
<dbReference type="OrthoDB" id="552049at2759"/>
<dbReference type="PANTHER" id="PTHR44825:SF1">
    <property type="entry name" value="DNAJ HOMOLOG SUBFAMILY C MEMBER 4"/>
    <property type="match status" value="1"/>
</dbReference>
<dbReference type="Proteomes" id="UP000596742">
    <property type="component" value="Unassembled WGS sequence"/>
</dbReference>
<name>A0A8B6DSR4_MYTGA</name>
<gene>
    <name evidence="2" type="ORF">MGAL_10B077798</name>
</gene>
<dbReference type="SMART" id="SM00271">
    <property type="entry name" value="DnaJ"/>
    <property type="match status" value="1"/>
</dbReference>
<keyword evidence="3" id="KW-1185">Reference proteome</keyword>
<dbReference type="SUPFAM" id="SSF46565">
    <property type="entry name" value="Chaperone J-domain"/>
    <property type="match status" value="1"/>
</dbReference>
<evidence type="ECO:0000313" key="3">
    <source>
        <dbReference type="Proteomes" id="UP000596742"/>
    </source>
</evidence>
<organism evidence="2 3">
    <name type="scientific">Mytilus galloprovincialis</name>
    <name type="common">Mediterranean mussel</name>
    <dbReference type="NCBI Taxonomy" id="29158"/>
    <lineage>
        <taxon>Eukaryota</taxon>
        <taxon>Metazoa</taxon>
        <taxon>Spiralia</taxon>
        <taxon>Lophotrochozoa</taxon>
        <taxon>Mollusca</taxon>
        <taxon>Bivalvia</taxon>
        <taxon>Autobranchia</taxon>
        <taxon>Pteriomorphia</taxon>
        <taxon>Mytilida</taxon>
        <taxon>Mytiloidea</taxon>
        <taxon>Mytilidae</taxon>
        <taxon>Mytilinae</taxon>
        <taxon>Mytilus</taxon>
    </lineage>
</organism>
<reference evidence="2" key="1">
    <citation type="submission" date="2018-11" db="EMBL/GenBank/DDBJ databases">
        <authorList>
            <person name="Alioto T."/>
            <person name="Alioto T."/>
        </authorList>
    </citation>
    <scope>NUCLEOTIDE SEQUENCE</scope>
</reference>
<dbReference type="Gene3D" id="1.10.287.110">
    <property type="entry name" value="DnaJ domain"/>
    <property type="match status" value="1"/>
</dbReference>
<feature type="domain" description="J" evidence="1">
    <location>
        <begin position="46"/>
        <end position="111"/>
    </location>
</feature>
<dbReference type="AlphaFoldDB" id="A0A8B6DSR4"/>
<dbReference type="CDD" id="cd06257">
    <property type="entry name" value="DnaJ"/>
    <property type="match status" value="1"/>
</dbReference>
<dbReference type="InterPro" id="IPR001623">
    <property type="entry name" value="DnaJ_domain"/>
</dbReference>
<dbReference type="InterPro" id="IPR036869">
    <property type="entry name" value="J_dom_sf"/>
</dbReference>
<dbReference type="InterPro" id="IPR052763">
    <property type="entry name" value="DnaJ_C4"/>
</dbReference>
<proteinExistence type="predicted"/>
<feature type="non-terminal residue" evidence="2">
    <location>
        <position position="1"/>
    </location>
</feature>
<evidence type="ECO:0000259" key="1">
    <source>
        <dbReference type="PROSITE" id="PS50076"/>
    </source>
</evidence>
<dbReference type="PRINTS" id="PR00625">
    <property type="entry name" value="JDOMAIN"/>
</dbReference>
<dbReference type="Pfam" id="PF00226">
    <property type="entry name" value="DnaJ"/>
    <property type="match status" value="1"/>
</dbReference>
<evidence type="ECO:0000313" key="2">
    <source>
        <dbReference type="EMBL" id="VDI24588.1"/>
    </source>
</evidence>
<dbReference type="EMBL" id="UYJE01004050">
    <property type="protein sequence ID" value="VDI24588.1"/>
    <property type="molecule type" value="Genomic_DNA"/>
</dbReference>